<proteinExistence type="predicted"/>
<dbReference type="SUPFAM" id="SSF56281">
    <property type="entry name" value="Metallo-hydrolase/oxidoreductase"/>
    <property type="match status" value="1"/>
</dbReference>
<feature type="domain" description="Metallo-beta-lactamase" evidence="1">
    <location>
        <begin position="113"/>
        <end position="308"/>
    </location>
</feature>
<name>A0A4R0NPQ4_9SPHI</name>
<reference evidence="2 3" key="1">
    <citation type="submission" date="2019-02" db="EMBL/GenBank/DDBJ databases">
        <title>Pedobacter sp. RP-1-14 sp. nov., isolated from Arctic soil.</title>
        <authorList>
            <person name="Dahal R.H."/>
        </authorList>
    </citation>
    <scope>NUCLEOTIDE SEQUENCE [LARGE SCALE GENOMIC DNA]</scope>
    <source>
        <strain evidence="2 3">RP-1-14</strain>
    </source>
</reference>
<comment type="caution">
    <text evidence="2">The sequence shown here is derived from an EMBL/GenBank/DDBJ whole genome shotgun (WGS) entry which is preliminary data.</text>
</comment>
<sequence>MYSILTIVAILVIVTIVALNSAPFGRHPEGARLALIKQLPNYKDGELQNQSPTPTLPDGVSYLNIIAGMIKGNKNSRPKNPVPTVKPDFSPASNAKIIWFGHSSYLIQVDGLNILVDPVFSLRTSPFSFLGAKSFKGTDFIKAEELPQLDLILITHDHYDHLDYESILKLKDKTKKFVTSLGVGAHLAHWGVSPDKIIELSWGQEARYQSLKFTAMPARHFSGRGFKRNQTVWSAFILQTEKNKLYLGGDSGYDKHFKEAGDKHGPFDIAILECGQYNDYWPLIHMMPEVTVQAAADLKAKVLMPVHWGKFLLAWHDWDDPIIRVVKKAKAVDFQITTPIMGESVILDENYPQKEWWLSMQDH</sequence>
<dbReference type="PANTHER" id="PTHR15032">
    <property type="entry name" value="N-ACYL-PHOSPHATIDYLETHANOLAMINE-HYDROLYZING PHOSPHOLIPASE D"/>
    <property type="match status" value="1"/>
</dbReference>
<dbReference type="AlphaFoldDB" id="A0A4R0NPQ4"/>
<dbReference type="RefSeq" id="WP_131596523.1">
    <property type="nucleotide sequence ID" value="NZ_SJSL01000002.1"/>
</dbReference>
<dbReference type="EMBL" id="SJSL01000002">
    <property type="protein sequence ID" value="TCD01723.1"/>
    <property type="molecule type" value="Genomic_DNA"/>
</dbReference>
<dbReference type="PANTHER" id="PTHR15032:SF4">
    <property type="entry name" value="N-ACYL-PHOSPHATIDYLETHANOLAMINE-HYDROLYZING PHOSPHOLIPASE D"/>
    <property type="match status" value="1"/>
</dbReference>
<evidence type="ECO:0000313" key="2">
    <source>
        <dbReference type="EMBL" id="TCD01723.1"/>
    </source>
</evidence>
<dbReference type="InterPro" id="IPR001279">
    <property type="entry name" value="Metallo-B-lactamas"/>
</dbReference>
<organism evidence="2 3">
    <name type="scientific">Pedobacter psychroterrae</name>
    <dbReference type="NCBI Taxonomy" id="2530453"/>
    <lineage>
        <taxon>Bacteria</taxon>
        <taxon>Pseudomonadati</taxon>
        <taxon>Bacteroidota</taxon>
        <taxon>Sphingobacteriia</taxon>
        <taxon>Sphingobacteriales</taxon>
        <taxon>Sphingobacteriaceae</taxon>
        <taxon>Pedobacter</taxon>
    </lineage>
</organism>
<gene>
    <name evidence="2" type="ORF">EZ437_13480</name>
</gene>
<dbReference type="Gene3D" id="3.60.15.10">
    <property type="entry name" value="Ribonuclease Z/Hydroxyacylglutathione hydrolase-like"/>
    <property type="match status" value="1"/>
</dbReference>
<dbReference type="InterPro" id="IPR036866">
    <property type="entry name" value="RibonucZ/Hydroxyglut_hydro"/>
</dbReference>
<keyword evidence="2" id="KW-0378">Hydrolase</keyword>
<accession>A0A4R0NPQ4</accession>
<evidence type="ECO:0000313" key="3">
    <source>
        <dbReference type="Proteomes" id="UP000293347"/>
    </source>
</evidence>
<dbReference type="GO" id="GO:0016787">
    <property type="term" value="F:hydrolase activity"/>
    <property type="evidence" value="ECO:0007669"/>
    <property type="project" value="UniProtKB-KW"/>
</dbReference>
<dbReference type="Proteomes" id="UP000293347">
    <property type="component" value="Unassembled WGS sequence"/>
</dbReference>
<dbReference type="Pfam" id="PF12706">
    <property type="entry name" value="Lactamase_B_2"/>
    <property type="match status" value="1"/>
</dbReference>
<protein>
    <submittedName>
        <fullName evidence="2">MBL fold metallo-hydrolase</fullName>
    </submittedName>
</protein>
<evidence type="ECO:0000259" key="1">
    <source>
        <dbReference type="Pfam" id="PF12706"/>
    </source>
</evidence>
<dbReference type="OrthoDB" id="9805728at2"/>
<keyword evidence="3" id="KW-1185">Reference proteome</keyword>
<dbReference type="GO" id="GO:0005737">
    <property type="term" value="C:cytoplasm"/>
    <property type="evidence" value="ECO:0007669"/>
    <property type="project" value="TreeGrafter"/>
</dbReference>